<dbReference type="RefSeq" id="WP_167960355.1">
    <property type="nucleotide sequence ID" value="NZ_CP050831.1"/>
</dbReference>
<gene>
    <name evidence="1" type="ORF">BacF7301_03785</name>
</gene>
<keyword evidence="2" id="KW-1185">Reference proteome</keyword>
<accession>A0A6H0KIT7</accession>
<dbReference type="Proteomes" id="UP000501780">
    <property type="component" value="Chromosome"/>
</dbReference>
<dbReference type="AlphaFoldDB" id="A0A6H0KIT7"/>
<evidence type="ECO:0000313" key="2">
    <source>
        <dbReference type="Proteomes" id="UP000501780"/>
    </source>
</evidence>
<protein>
    <submittedName>
        <fullName evidence="1">Uncharacterized protein</fullName>
    </submittedName>
</protein>
<dbReference type="KEGG" id="bfc:BacF7301_03785"/>
<dbReference type="EMBL" id="CP050831">
    <property type="protein sequence ID" value="QIU93322.1"/>
    <property type="molecule type" value="Genomic_DNA"/>
</dbReference>
<name>A0A6H0KIT7_9BACE</name>
<sequence length="158" mass="17797">MKKYILILLSIINFWSCIDDETVDVTVMPPATTTGENTFGCLVDGWLYVGGRYRNWDQSGLWTSKSFFYDEKEKQLSASVAVNPDFNIRFTILSPKEGEESVITDIKFAEKELENGTAFISRFDTSMKIISGTFGNGNQLTNGRFDVHYTTTSTPDSN</sequence>
<organism evidence="1 2">
    <name type="scientific">Bacteroides faecium</name>
    <dbReference type="NCBI Taxonomy" id="2715212"/>
    <lineage>
        <taxon>Bacteria</taxon>
        <taxon>Pseudomonadati</taxon>
        <taxon>Bacteroidota</taxon>
        <taxon>Bacteroidia</taxon>
        <taxon>Bacteroidales</taxon>
        <taxon>Bacteroidaceae</taxon>
        <taxon>Bacteroides</taxon>
    </lineage>
</organism>
<reference evidence="1 2" key="1">
    <citation type="submission" date="2020-03" db="EMBL/GenBank/DDBJ databases">
        <title>Genomic analysis of Bacteroides faecium CBA7301.</title>
        <authorList>
            <person name="Kim J."/>
            <person name="Roh S.W."/>
        </authorList>
    </citation>
    <scope>NUCLEOTIDE SEQUENCE [LARGE SCALE GENOMIC DNA]</scope>
    <source>
        <strain evidence="1 2">CBA7301</strain>
    </source>
</reference>
<evidence type="ECO:0000313" key="1">
    <source>
        <dbReference type="EMBL" id="QIU93322.1"/>
    </source>
</evidence>
<proteinExistence type="predicted"/>